<dbReference type="GO" id="GO:0005829">
    <property type="term" value="C:cytosol"/>
    <property type="evidence" value="ECO:0007669"/>
    <property type="project" value="TreeGrafter"/>
</dbReference>
<dbReference type="InterPro" id="IPR035647">
    <property type="entry name" value="EFG_III/V"/>
</dbReference>
<keyword evidence="2" id="KW-0342">GTP-binding</keyword>
<evidence type="ECO:0000256" key="2">
    <source>
        <dbReference type="ARBA" id="ARBA00023134"/>
    </source>
</evidence>
<keyword evidence="1" id="KW-0547">Nucleotide-binding</keyword>
<dbReference type="GO" id="GO:0005525">
    <property type="term" value="F:GTP binding"/>
    <property type="evidence" value="ECO:0007669"/>
    <property type="project" value="UniProtKB-KW"/>
</dbReference>
<organism evidence="4 5">
    <name type="scientific">Blastocystis sp. subtype 1 (strain ATCC 50177 / NandII)</name>
    <dbReference type="NCBI Taxonomy" id="478820"/>
    <lineage>
        <taxon>Eukaryota</taxon>
        <taxon>Sar</taxon>
        <taxon>Stramenopiles</taxon>
        <taxon>Bigyra</taxon>
        <taxon>Opalozoa</taxon>
        <taxon>Opalinata</taxon>
        <taxon>Blastocystidae</taxon>
        <taxon>Blastocystis</taxon>
    </lineage>
</organism>
<dbReference type="EMBL" id="LXWW01000128">
    <property type="protein sequence ID" value="OAO15645.1"/>
    <property type="molecule type" value="Genomic_DNA"/>
</dbReference>
<evidence type="ECO:0000313" key="5">
    <source>
        <dbReference type="Proteomes" id="UP000078348"/>
    </source>
</evidence>
<dbReference type="GO" id="GO:0071007">
    <property type="term" value="C:U2-type catalytic step 2 spliceosome"/>
    <property type="evidence" value="ECO:0007669"/>
    <property type="project" value="TreeGrafter"/>
</dbReference>
<dbReference type="PANTHER" id="PTHR42908:SF6">
    <property type="entry name" value="116 KDA U5 SMALL NUCLEAR RIBONUCLEOPROTEIN COMPONENT"/>
    <property type="match status" value="1"/>
</dbReference>
<evidence type="ECO:0000259" key="3">
    <source>
        <dbReference type="SMART" id="SM00838"/>
    </source>
</evidence>
<dbReference type="GO" id="GO:0046540">
    <property type="term" value="C:U4/U6 x U5 tri-snRNP complex"/>
    <property type="evidence" value="ECO:0007669"/>
    <property type="project" value="TreeGrafter"/>
</dbReference>
<dbReference type="SMART" id="SM00838">
    <property type="entry name" value="EFG_C"/>
    <property type="match status" value="1"/>
</dbReference>
<dbReference type="PANTHER" id="PTHR42908">
    <property type="entry name" value="TRANSLATION ELONGATION FACTOR-RELATED"/>
    <property type="match status" value="1"/>
</dbReference>
<dbReference type="InterPro" id="IPR020568">
    <property type="entry name" value="Ribosomal_Su5_D2-typ_SF"/>
</dbReference>
<reference evidence="4 5" key="1">
    <citation type="submission" date="2016-05" db="EMBL/GenBank/DDBJ databases">
        <title>Nuclear genome of Blastocystis sp. subtype 1 NandII.</title>
        <authorList>
            <person name="Gentekaki E."/>
            <person name="Curtis B."/>
            <person name="Stairs C."/>
            <person name="Eme L."/>
            <person name="Herman E."/>
            <person name="Klimes V."/>
            <person name="Arias M.C."/>
            <person name="Elias M."/>
            <person name="Hilliou F."/>
            <person name="Klute M."/>
            <person name="Malik S.-B."/>
            <person name="Pightling A."/>
            <person name="Rachubinski R."/>
            <person name="Salas D."/>
            <person name="Schlacht A."/>
            <person name="Suga H."/>
            <person name="Archibald J."/>
            <person name="Ball S.G."/>
            <person name="Clark G."/>
            <person name="Dacks J."/>
            <person name="Van Der Giezen M."/>
            <person name="Tsaousis A."/>
            <person name="Roger A."/>
        </authorList>
    </citation>
    <scope>NUCLEOTIDE SEQUENCE [LARGE SCALE GENOMIC DNA]</scope>
    <source>
        <strain evidence="5">ATCC 50177 / NandII</strain>
    </source>
</reference>
<dbReference type="InterPro" id="IPR000640">
    <property type="entry name" value="EFG_V-like"/>
</dbReference>
<evidence type="ECO:0000313" key="4">
    <source>
        <dbReference type="EMBL" id="OAO15645.1"/>
    </source>
</evidence>
<dbReference type="Proteomes" id="UP000078348">
    <property type="component" value="Unassembled WGS sequence"/>
</dbReference>
<feature type="domain" description="Elongation factor EFG" evidence="3">
    <location>
        <begin position="51"/>
        <end position="140"/>
    </location>
</feature>
<sequence>EGPLCEEPIRNVKFKVLDATLSDTAIYRGAGQIIPTARRVAYSAFLLASPRLMEPFFQLEIQAPPDLVGTCEEILSRRRGFIRQSVPKAGTPFITMKGYIPIMDSFGFETDLRVGTSGLAFPQTMFSHWEIVPGDPLDKSVKILPLEPSSGYSLARDFMLKTRRRKGLSEDVSLKKFFDEAMLLELAKQENELGL</sequence>
<dbReference type="Gene3D" id="3.30.230.10">
    <property type="match status" value="1"/>
</dbReference>
<proteinExistence type="predicted"/>
<dbReference type="Pfam" id="PF00679">
    <property type="entry name" value="EFG_C"/>
    <property type="match status" value="1"/>
</dbReference>
<dbReference type="SUPFAM" id="SSF54980">
    <property type="entry name" value="EF-G C-terminal domain-like"/>
    <property type="match status" value="1"/>
</dbReference>
<name>A0A196SF06_BLAHN</name>
<keyword evidence="5" id="KW-1185">Reference proteome</keyword>
<dbReference type="GO" id="GO:0003924">
    <property type="term" value="F:GTPase activity"/>
    <property type="evidence" value="ECO:0007669"/>
    <property type="project" value="TreeGrafter"/>
</dbReference>
<dbReference type="GO" id="GO:0000398">
    <property type="term" value="P:mRNA splicing, via spliceosome"/>
    <property type="evidence" value="ECO:0007669"/>
    <property type="project" value="TreeGrafter"/>
</dbReference>
<accession>A0A196SF06</accession>
<protein>
    <recommendedName>
        <fullName evidence="3">Elongation factor EFG domain-containing protein</fullName>
    </recommendedName>
</protein>
<dbReference type="CDD" id="cd04096">
    <property type="entry name" value="eEF2_snRNP_like_C"/>
    <property type="match status" value="1"/>
</dbReference>
<comment type="caution">
    <text evidence="4">The sequence shown here is derived from an EMBL/GenBank/DDBJ whole genome shotgun (WGS) entry which is preliminary data.</text>
</comment>
<dbReference type="SUPFAM" id="SSF54211">
    <property type="entry name" value="Ribosomal protein S5 domain 2-like"/>
    <property type="match status" value="1"/>
</dbReference>
<dbReference type="OrthoDB" id="364892at2759"/>
<gene>
    <name evidence="4" type="ORF">AV274_2630</name>
</gene>
<feature type="non-terminal residue" evidence="4">
    <location>
        <position position="1"/>
    </location>
</feature>
<dbReference type="InterPro" id="IPR014721">
    <property type="entry name" value="Ribsml_uS5_D2-typ_fold_subgr"/>
</dbReference>
<dbReference type="FunFam" id="3.30.70.240:FF:000004">
    <property type="entry name" value="116 kDa U5 small nuclear ribonucleoprotein"/>
    <property type="match status" value="1"/>
</dbReference>
<dbReference type="InterPro" id="IPR005517">
    <property type="entry name" value="Transl_elong_EFG/EF2_IV"/>
</dbReference>
<dbReference type="GO" id="GO:0030623">
    <property type="term" value="F:U5 snRNA binding"/>
    <property type="evidence" value="ECO:0007669"/>
    <property type="project" value="TreeGrafter"/>
</dbReference>
<dbReference type="AlphaFoldDB" id="A0A196SF06"/>
<evidence type="ECO:0000256" key="1">
    <source>
        <dbReference type="ARBA" id="ARBA00022741"/>
    </source>
</evidence>
<dbReference type="STRING" id="478820.A0A196SF06"/>
<dbReference type="Pfam" id="PF03764">
    <property type="entry name" value="EFG_IV"/>
    <property type="match status" value="1"/>
</dbReference>
<dbReference type="Gene3D" id="3.30.70.240">
    <property type="match status" value="1"/>
</dbReference>